<dbReference type="EMBL" id="FWWY01000001">
    <property type="protein sequence ID" value="SMC02150.1"/>
    <property type="molecule type" value="Genomic_DNA"/>
</dbReference>
<dbReference type="Gene3D" id="3.90.320.10">
    <property type="match status" value="1"/>
</dbReference>
<keyword evidence="10" id="KW-1185">Reference proteome</keyword>
<evidence type="ECO:0000256" key="1">
    <source>
        <dbReference type="ARBA" id="ARBA00022741"/>
    </source>
</evidence>
<evidence type="ECO:0000256" key="6">
    <source>
        <dbReference type="ARBA" id="ARBA00023125"/>
    </source>
</evidence>
<dbReference type="Pfam" id="PF12705">
    <property type="entry name" value="PDDEXK_1"/>
    <property type="match status" value="1"/>
</dbReference>
<reference evidence="10" key="1">
    <citation type="submission" date="2017-04" db="EMBL/GenBank/DDBJ databases">
        <authorList>
            <person name="Varghese N."/>
            <person name="Submissions S."/>
        </authorList>
    </citation>
    <scope>NUCLEOTIDE SEQUENCE [LARGE SCALE GENOMIC DNA]</scope>
    <source>
        <strain evidence="10">DSM 9293</strain>
    </source>
</reference>
<dbReference type="GO" id="GO:0016787">
    <property type="term" value="F:hydrolase activity"/>
    <property type="evidence" value="ECO:0007669"/>
    <property type="project" value="UniProtKB-KW"/>
</dbReference>
<dbReference type="STRING" id="28034.BFX07_02785"/>
<keyword evidence="5" id="KW-0067">ATP-binding</keyword>
<dbReference type="Proteomes" id="UP000192660">
    <property type="component" value="Unassembled WGS sequence"/>
</dbReference>
<evidence type="ECO:0000313" key="10">
    <source>
        <dbReference type="Proteomes" id="UP000192660"/>
    </source>
</evidence>
<name>A0A1W1W7W9_SULTA</name>
<evidence type="ECO:0000256" key="2">
    <source>
        <dbReference type="ARBA" id="ARBA00022763"/>
    </source>
</evidence>
<evidence type="ECO:0000256" key="3">
    <source>
        <dbReference type="ARBA" id="ARBA00022801"/>
    </source>
</evidence>
<dbReference type="GO" id="GO:0003677">
    <property type="term" value="F:DNA binding"/>
    <property type="evidence" value="ECO:0007669"/>
    <property type="project" value="UniProtKB-KW"/>
</dbReference>
<dbReference type="GO" id="GO:0006281">
    <property type="term" value="P:DNA repair"/>
    <property type="evidence" value="ECO:0007669"/>
    <property type="project" value="UniProtKB-KW"/>
</dbReference>
<dbReference type="InterPro" id="IPR038726">
    <property type="entry name" value="PDDEXK_AddAB-type"/>
</dbReference>
<protein>
    <recommendedName>
        <fullName evidence="8">PD-(D/E)XK endonuclease-like domain-containing protein</fullName>
    </recommendedName>
</protein>
<dbReference type="GO" id="GO:0005524">
    <property type="term" value="F:ATP binding"/>
    <property type="evidence" value="ECO:0007669"/>
    <property type="project" value="UniProtKB-KW"/>
</dbReference>
<proteinExistence type="predicted"/>
<keyword evidence="7" id="KW-0234">DNA repair</keyword>
<evidence type="ECO:0000313" key="9">
    <source>
        <dbReference type="EMBL" id="SMC02150.1"/>
    </source>
</evidence>
<keyword evidence="2" id="KW-0227">DNA damage</keyword>
<dbReference type="InterPro" id="IPR011604">
    <property type="entry name" value="PDDEXK-like_dom_sf"/>
</dbReference>
<dbReference type="RefSeq" id="WP_020376240.1">
    <property type="nucleotide sequence ID" value="NZ_FWWY01000001.1"/>
</dbReference>
<organism evidence="9 10">
    <name type="scientific">Sulfobacillus thermosulfidooxidans (strain DSM 9293 / VKM B-1269 / AT-1)</name>
    <dbReference type="NCBI Taxonomy" id="929705"/>
    <lineage>
        <taxon>Bacteria</taxon>
        <taxon>Bacillati</taxon>
        <taxon>Bacillota</taxon>
        <taxon>Clostridia</taxon>
        <taxon>Eubacteriales</taxon>
        <taxon>Clostridiales Family XVII. Incertae Sedis</taxon>
        <taxon>Sulfobacillus</taxon>
    </lineage>
</organism>
<evidence type="ECO:0000259" key="8">
    <source>
        <dbReference type="Pfam" id="PF12705"/>
    </source>
</evidence>
<keyword evidence="6" id="KW-0238">DNA-binding</keyword>
<feature type="domain" description="PD-(D/E)XK endonuclease-like" evidence="8">
    <location>
        <begin position="61"/>
        <end position="193"/>
    </location>
</feature>
<evidence type="ECO:0000256" key="4">
    <source>
        <dbReference type="ARBA" id="ARBA00022806"/>
    </source>
</evidence>
<sequence length="237" mass="27298">MTAPKSKKPKTFAPSLTGRCLRYAVMDLLGFGRMLTDETLTAMHSGASWHKTFQAELLQHSDVIGLEVPIKDGELGISGRIDAVIEENGQHIAIEYKTVHDEKFRAICQDGPIFDHWAQLALYVNIGGYDQGRLIVDNRETHERLLWTIFPDSRWKQWMTERIERAREYQQKRILPSREVSVRCLHCDRWQRCFKSEEERGEAVSSHPHWEPDPPFPDSFFLLGAHIALDEKAGNSN</sequence>
<keyword evidence="3" id="KW-0378">Hydrolase</keyword>
<keyword evidence="4" id="KW-0347">Helicase</keyword>
<dbReference type="AlphaFoldDB" id="A0A1W1W7W9"/>
<dbReference type="OrthoDB" id="2081629at2"/>
<accession>A0A1W1W7W9</accession>
<dbReference type="GO" id="GO:0004386">
    <property type="term" value="F:helicase activity"/>
    <property type="evidence" value="ECO:0007669"/>
    <property type="project" value="UniProtKB-KW"/>
</dbReference>
<gene>
    <name evidence="9" type="ORF">SAMN00768000_0368</name>
</gene>
<evidence type="ECO:0000256" key="5">
    <source>
        <dbReference type="ARBA" id="ARBA00022840"/>
    </source>
</evidence>
<evidence type="ECO:0000256" key="7">
    <source>
        <dbReference type="ARBA" id="ARBA00023204"/>
    </source>
</evidence>
<keyword evidence="1" id="KW-0547">Nucleotide-binding</keyword>